<dbReference type="EMBL" id="LATX01001714">
    <property type="protein sequence ID" value="KTB38993.1"/>
    <property type="molecule type" value="Genomic_DNA"/>
</dbReference>
<dbReference type="InterPro" id="IPR036047">
    <property type="entry name" value="F-box-like_dom_sf"/>
</dbReference>
<evidence type="ECO:0008006" key="3">
    <source>
        <dbReference type="Google" id="ProtNLM"/>
    </source>
</evidence>
<comment type="caution">
    <text evidence="1">The sequence shown here is derived from an EMBL/GenBank/DDBJ whole genome shotgun (WGS) entry which is preliminary data.</text>
</comment>
<proteinExistence type="predicted"/>
<sequence>MSSLSLPPECIDYVIDHCHSDIITLLTCGLVCRAWYGASRYHLFTVVELSNFRTKNFPALLCSTNPSLTITIIPFLQELSLHLLPDSPDTWLKTLVSALPEYIPLRTLRIFCHGVQLSADVRQRFTTTFRSITSLALFESTLFRRSLAADVQFICSFPDLETVLFYGHHRHDLHIDSNAVILPKSVRALKLDLPSLATEALMNWLLAHEHIPVPSVMRVFRVTENSVPAFRKYLQACRNRLEDLMLFLYQWKTDPSDFDLSQHGSLKSIYLNCNGSSTLKTVHAILLSASQSKATIENVLLRVGSYELAESDDWVALNSLLTSLGGSCKTTVVMDDNGTYETEVRNRLPGCKRLDVVRASMPSLASQYTSEVYDRMKASFLPIRGQYPILSLHLSNSDVQFDAGCIASRRF</sequence>
<organism evidence="1 2">
    <name type="scientific">Moniliophthora roreri</name>
    <name type="common">Frosty pod rot fungus</name>
    <name type="synonym">Monilia roreri</name>
    <dbReference type="NCBI Taxonomy" id="221103"/>
    <lineage>
        <taxon>Eukaryota</taxon>
        <taxon>Fungi</taxon>
        <taxon>Dikarya</taxon>
        <taxon>Basidiomycota</taxon>
        <taxon>Agaricomycotina</taxon>
        <taxon>Agaricomycetes</taxon>
        <taxon>Agaricomycetidae</taxon>
        <taxon>Agaricales</taxon>
        <taxon>Marasmiineae</taxon>
        <taxon>Marasmiaceae</taxon>
        <taxon>Moniliophthora</taxon>
    </lineage>
</organism>
<evidence type="ECO:0000313" key="2">
    <source>
        <dbReference type="Proteomes" id="UP000054988"/>
    </source>
</evidence>
<dbReference type="Proteomes" id="UP000054988">
    <property type="component" value="Unassembled WGS sequence"/>
</dbReference>
<dbReference type="AlphaFoldDB" id="A0A0W0FRQ9"/>
<accession>A0A0W0FRQ9</accession>
<dbReference type="SUPFAM" id="SSF81383">
    <property type="entry name" value="F-box domain"/>
    <property type="match status" value="1"/>
</dbReference>
<reference evidence="1 2" key="1">
    <citation type="submission" date="2015-12" db="EMBL/GenBank/DDBJ databases">
        <title>Draft genome sequence of Moniliophthora roreri, the causal agent of frosty pod rot of cacao.</title>
        <authorList>
            <person name="Aime M.C."/>
            <person name="Diaz-Valderrama J.R."/>
            <person name="Kijpornyongpan T."/>
            <person name="Phillips-Mora W."/>
        </authorList>
    </citation>
    <scope>NUCLEOTIDE SEQUENCE [LARGE SCALE GENOMIC DNA]</scope>
    <source>
        <strain evidence="1 2">MCA 2952</strain>
    </source>
</reference>
<name>A0A0W0FRQ9_MONRR</name>
<evidence type="ECO:0000313" key="1">
    <source>
        <dbReference type="EMBL" id="KTB38993.1"/>
    </source>
</evidence>
<dbReference type="CDD" id="cd09917">
    <property type="entry name" value="F-box_SF"/>
    <property type="match status" value="1"/>
</dbReference>
<protein>
    <recommendedName>
        <fullName evidence="3">F-box domain-containing protein</fullName>
    </recommendedName>
</protein>
<gene>
    <name evidence="1" type="ORF">WG66_8429</name>
</gene>